<dbReference type="EMBL" id="MN739540">
    <property type="protein sequence ID" value="QHT11966.1"/>
    <property type="molecule type" value="Genomic_DNA"/>
</dbReference>
<sequence>MIRNLVLCITIAAKKTIQICYIIDEMFASLNHINGNIHIILDMNIILDNNDFTVENAFFLEKANNIIIDGFFSKIIISDEYFTMNGLFLELPLTINECSVTNQYNKQIIHFNSHIQNNLLLIKKISEIENILINYYKKINNASNKKTNLSLTQQLFNGYFKIYKETSYFSNFRGESKNNGKNMAKKYIIKISGLWENKEEIGVSYKFIEVYG</sequence>
<protein>
    <submittedName>
        <fullName evidence="1">Uncharacterized protein</fullName>
    </submittedName>
</protein>
<proteinExistence type="predicted"/>
<evidence type="ECO:0000313" key="1">
    <source>
        <dbReference type="EMBL" id="QHT11966.1"/>
    </source>
</evidence>
<accession>A0A6C0D4K0</accession>
<name>A0A6C0D4K0_9ZZZZ</name>
<organism evidence="1">
    <name type="scientific">viral metagenome</name>
    <dbReference type="NCBI Taxonomy" id="1070528"/>
    <lineage>
        <taxon>unclassified sequences</taxon>
        <taxon>metagenomes</taxon>
        <taxon>organismal metagenomes</taxon>
    </lineage>
</organism>
<reference evidence="1" key="1">
    <citation type="journal article" date="2020" name="Nature">
        <title>Giant virus diversity and host interactions through global metagenomics.</title>
        <authorList>
            <person name="Schulz F."/>
            <person name="Roux S."/>
            <person name="Paez-Espino D."/>
            <person name="Jungbluth S."/>
            <person name="Walsh D.A."/>
            <person name="Denef V.J."/>
            <person name="McMahon K.D."/>
            <person name="Konstantinidis K.T."/>
            <person name="Eloe-Fadrosh E.A."/>
            <person name="Kyrpides N.C."/>
            <person name="Woyke T."/>
        </authorList>
    </citation>
    <scope>NUCLEOTIDE SEQUENCE</scope>
    <source>
        <strain evidence="1">GVMAG-M-3300023174-124</strain>
    </source>
</reference>
<dbReference type="AlphaFoldDB" id="A0A6C0D4K0"/>